<protein>
    <recommendedName>
        <fullName evidence="5">DUF4190 domain-containing protein</fullName>
    </recommendedName>
</protein>
<evidence type="ECO:0000256" key="2">
    <source>
        <dbReference type="SAM" id="Phobius"/>
    </source>
</evidence>
<keyword evidence="2" id="KW-1133">Transmembrane helix</keyword>
<reference evidence="3" key="1">
    <citation type="submission" date="2022-11" db="EMBL/GenBank/DDBJ databases">
        <authorList>
            <person name="Somphong A."/>
            <person name="Phongsopitanun W."/>
        </authorList>
    </citation>
    <scope>NUCLEOTIDE SEQUENCE</scope>
    <source>
        <strain evidence="3">Pm04-4</strain>
    </source>
</reference>
<name>A0ABT4B7P6_9ACTN</name>
<feature type="compositionally biased region" description="Low complexity" evidence="1">
    <location>
        <begin position="27"/>
        <end position="39"/>
    </location>
</feature>
<gene>
    <name evidence="3" type="ORF">OWR29_31430</name>
</gene>
<evidence type="ECO:0000313" key="4">
    <source>
        <dbReference type="Proteomes" id="UP001151002"/>
    </source>
</evidence>
<evidence type="ECO:0000256" key="1">
    <source>
        <dbReference type="SAM" id="MobiDB-lite"/>
    </source>
</evidence>
<keyword evidence="4" id="KW-1185">Reference proteome</keyword>
<feature type="compositionally biased region" description="Polar residues" evidence="1">
    <location>
        <begin position="55"/>
        <end position="108"/>
    </location>
</feature>
<organism evidence="3 4">
    <name type="scientific">Paractinoplanes pyxinae</name>
    <dbReference type="NCBI Taxonomy" id="2997416"/>
    <lineage>
        <taxon>Bacteria</taxon>
        <taxon>Bacillati</taxon>
        <taxon>Actinomycetota</taxon>
        <taxon>Actinomycetes</taxon>
        <taxon>Micromonosporales</taxon>
        <taxon>Micromonosporaceae</taxon>
        <taxon>Paractinoplanes</taxon>
    </lineage>
</organism>
<comment type="caution">
    <text evidence="3">The sequence shown here is derived from an EMBL/GenBank/DDBJ whole genome shotgun (WGS) entry which is preliminary data.</text>
</comment>
<keyword evidence="2" id="KW-0812">Transmembrane</keyword>
<dbReference type="Proteomes" id="UP001151002">
    <property type="component" value="Unassembled WGS sequence"/>
</dbReference>
<feature type="region of interest" description="Disordered" evidence="1">
    <location>
        <begin position="25"/>
        <end position="113"/>
    </location>
</feature>
<keyword evidence="2" id="KW-0472">Membrane</keyword>
<evidence type="ECO:0008006" key="5">
    <source>
        <dbReference type="Google" id="ProtNLM"/>
    </source>
</evidence>
<dbReference type="RefSeq" id="WP_267567002.1">
    <property type="nucleotide sequence ID" value="NZ_JAPNTZ010000012.1"/>
</dbReference>
<sequence>MTCVNCGSTAIQPNGWCGACGQPATPPVAAAPESAWPPAQAAPPQQPSWATPQQNWSTAQQGEWPQPQQNTWAQPATHQNEWSQAAPQQNEWSASQQGGWAAPSQNQGDALGQPAWATDATSTFGVPAQPTYEAPAGAYQAPGTSAGAYQTPPVYQPQAVVDAYQQTSAPPAPAYQAPPAYQPPPSGQTAPPVMDATVVGGFPAYPQPQPAAQPYASGPPPYMVSNQPAAAPKAGNPFSIVAFVLAGVSLLLFPIFAGPLAIVFGAVALYRRERLGRLALTLALVGLIAGVGLSMLVNSFL</sequence>
<feature type="region of interest" description="Disordered" evidence="1">
    <location>
        <begin position="168"/>
        <end position="192"/>
    </location>
</feature>
<dbReference type="EMBL" id="JAPNTZ010000012">
    <property type="protein sequence ID" value="MCY1142532.1"/>
    <property type="molecule type" value="Genomic_DNA"/>
</dbReference>
<proteinExistence type="predicted"/>
<accession>A0ABT4B7P6</accession>
<feature type="transmembrane region" description="Helical" evidence="2">
    <location>
        <begin position="278"/>
        <end position="297"/>
    </location>
</feature>
<feature type="transmembrane region" description="Helical" evidence="2">
    <location>
        <begin position="240"/>
        <end position="266"/>
    </location>
</feature>
<evidence type="ECO:0000313" key="3">
    <source>
        <dbReference type="EMBL" id="MCY1142532.1"/>
    </source>
</evidence>